<evidence type="ECO:0000256" key="2">
    <source>
        <dbReference type="ARBA" id="ARBA00007531"/>
    </source>
</evidence>
<dbReference type="EMBL" id="JNAD02000009">
    <property type="protein sequence ID" value="RKM94105.1"/>
    <property type="molecule type" value="Genomic_DNA"/>
</dbReference>
<keyword evidence="3" id="KW-1003">Cell membrane</keyword>
<sequence length="151" mass="15356">MPAVKRSVRTVLPALAAVLAALTASGCSGEAPAAAGDRAADEITDGVDRVFDEKYEVTYEVSGDGMEAVEFNAGRGTATEPELDTVEKPETPWRKTVELKGVAAPTVLAVPGPGGSEVTCTITHEGEVIEEQTSEGATAPASCVALSPVAG</sequence>
<dbReference type="GO" id="GO:0005886">
    <property type="term" value="C:plasma membrane"/>
    <property type="evidence" value="ECO:0007669"/>
    <property type="project" value="UniProtKB-SubCell"/>
</dbReference>
<name>A0A3R7EQP9_9ACTN</name>
<feature type="chain" id="PRO_5043188150" description="MmpS family membrane protein" evidence="7">
    <location>
        <begin position="34"/>
        <end position="151"/>
    </location>
</feature>
<feature type="signal peptide" evidence="7">
    <location>
        <begin position="1"/>
        <end position="33"/>
    </location>
</feature>
<evidence type="ECO:0000313" key="9">
    <source>
        <dbReference type="Proteomes" id="UP000028058"/>
    </source>
</evidence>
<comment type="subcellular location">
    <subcellularLocation>
        <location evidence="1">Cell membrane</location>
    </subcellularLocation>
</comment>
<dbReference type="AlphaFoldDB" id="A0A3R7EQP9"/>
<keyword evidence="6" id="KW-0472">Membrane</keyword>
<keyword evidence="9" id="KW-1185">Reference proteome</keyword>
<dbReference type="InterPro" id="IPR038468">
    <property type="entry name" value="MmpS_C"/>
</dbReference>
<evidence type="ECO:0000313" key="8">
    <source>
        <dbReference type="EMBL" id="RKM94105.1"/>
    </source>
</evidence>
<evidence type="ECO:0000256" key="1">
    <source>
        <dbReference type="ARBA" id="ARBA00004236"/>
    </source>
</evidence>
<organism evidence="8 9">
    <name type="scientific">Streptomyces xinghaiensis</name>
    <dbReference type="NCBI Taxonomy" id="1038928"/>
    <lineage>
        <taxon>Bacteria</taxon>
        <taxon>Bacillati</taxon>
        <taxon>Actinomycetota</taxon>
        <taxon>Actinomycetes</taxon>
        <taxon>Kitasatosporales</taxon>
        <taxon>Streptomycetaceae</taxon>
        <taxon>Streptomyces</taxon>
    </lineage>
</organism>
<reference evidence="8 9" key="1">
    <citation type="journal article" date="2014" name="Genome Announc.">
        <title>Draft Genome Sequence of Streptomyces fradiae ATCC 19609, a Strain Highly Sensitive to Antibiotics.</title>
        <authorList>
            <person name="Bekker O.B."/>
            <person name="Klimina K.M."/>
            <person name="Vatlin A.A."/>
            <person name="Zakharevich N.V."/>
            <person name="Kasianov A.S."/>
            <person name="Danilenko V.N."/>
        </authorList>
    </citation>
    <scope>NUCLEOTIDE SEQUENCE [LARGE SCALE GENOMIC DNA]</scope>
    <source>
        <strain evidence="8 9">ATCC 19609</strain>
    </source>
</reference>
<dbReference type="InterPro" id="IPR008693">
    <property type="entry name" value="MmpS"/>
</dbReference>
<dbReference type="Proteomes" id="UP000028058">
    <property type="component" value="Unassembled WGS sequence"/>
</dbReference>
<evidence type="ECO:0000256" key="5">
    <source>
        <dbReference type="ARBA" id="ARBA00022989"/>
    </source>
</evidence>
<protein>
    <recommendedName>
        <fullName evidence="10">MmpS family membrane protein</fullName>
    </recommendedName>
</protein>
<evidence type="ECO:0000256" key="3">
    <source>
        <dbReference type="ARBA" id="ARBA00022475"/>
    </source>
</evidence>
<keyword evidence="4" id="KW-0812">Transmembrane</keyword>
<dbReference type="PROSITE" id="PS51257">
    <property type="entry name" value="PROKAR_LIPOPROTEIN"/>
    <property type="match status" value="1"/>
</dbReference>
<keyword evidence="7" id="KW-0732">Signal</keyword>
<proteinExistence type="inferred from homology"/>
<accession>A0A3R7EQP9</accession>
<evidence type="ECO:0000256" key="4">
    <source>
        <dbReference type="ARBA" id="ARBA00022692"/>
    </source>
</evidence>
<comment type="similarity">
    <text evidence="2">Belongs to the MmpS family.</text>
</comment>
<evidence type="ECO:0008006" key="10">
    <source>
        <dbReference type="Google" id="ProtNLM"/>
    </source>
</evidence>
<dbReference type="Pfam" id="PF05423">
    <property type="entry name" value="Mycobact_memb"/>
    <property type="match status" value="1"/>
</dbReference>
<gene>
    <name evidence="8" type="ORF">SFRA_020200</name>
</gene>
<comment type="caution">
    <text evidence="8">The sequence shown here is derived from an EMBL/GenBank/DDBJ whole genome shotgun (WGS) entry which is preliminary data.</text>
</comment>
<evidence type="ECO:0000256" key="7">
    <source>
        <dbReference type="SAM" id="SignalP"/>
    </source>
</evidence>
<dbReference type="Gene3D" id="2.60.40.2880">
    <property type="entry name" value="MmpS1-5, C-terminal soluble domain"/>
    <property type="match status" value="1"/>
</dbReference>
<keyword evidence="5" id="KW-1133">Transmembrane helix</keyword>
<evidence type="ECO:0000256" key="6">
    <source>
        <dbReference type="ARBA" id="ARBA00023136"/>
    </source>
</evidence>